<dbReference type="RefSeq" id="WP_126209326.1">
    <property type="nucleotide sequence ID" value="NZ_PELZ01000435.1"/>
</dbReference>
<organism evidence="2 4">
    <name type="scientific">Thermus scotoductus</name>
    <dbReference type="NCBI Taxonomy" id="37636"/>
    <lineage>
        <taxon>Bacteria</taxon>
        <taxon>Thermotogati</taxon>
        <taxon>Deinococcota</taxon>
        <taxon>Deinococci</taxon>
        <taxon>Thermales</taxon>
        <taxon>Thermaceae</taxon>
        <taxon>Thermus</taxon>
    </lineage>
</organism>
<reference evidence="2 4" key="1">
    <citation type="journal article" date="2019" name="Extremophiles">
        <title>Biogeography of thermophiles and predominance of Thermus scotoductus in domestic water heaters.</title>
        <authorList>
            <person name="Wilpiszeski R.L."/>
            <person name="Zhang Z."/>
            <person name="House C.H."/>
        </authorList>
    </citation>
    <scope>NUCLEOTIDE SEQUENCE [LARGE SCALE GENOMIC DNA]</scope>
    <source>
        <strain evidence="2 4">24_S24</strain>
    </source>
</reference>
<evidence type="ECO:0000313" key="3">
    <source>
        <dbReference type="EMBL" id="RTH32752.1"/>
    </source>
</evidence>
<dbReference type="AlphaFoldDB" id="A0A430SA26"/>
<dbReference type="CDD" id="cd02440">
    <property type="entry name" value="AdoMet_MTases"/>
    <property type="match status" value="1"/>
</dbReference>
<gene>
    <name evidence="2" type="ORF">CSW37_11060</name>
    <name evidence="3" type="ORF">CSW37_11075</name>
</gene>
<protein>
    <submittedName>
        <fullName evidence="2">Methyltransferase type 11</fullName>
    </submittedName>
</protein>
<dbReference type="EMBL" id="PELZ01000435">
    <property type="protein sequence ID" value="RTH32752.1"/>
    <property type="molecule type" value="Genomic_DNA"/>
</dbReference>
<feature type="domain" description="Methyltransferase type 11" evidence="1">
    <location>
        <begin position="48"/>
        <end position="142"/>
    </location>
</feature>
<evidence type="ECO:0000259" key="1">
    <source>
        <dbReference type="Pfam" id="PF08241"/>
    </source>
</evidence>
<proteinExistence type="predicted"/>
<dbReference type="GO" id="GO:0032259">
    <property type="term" value="P:methylation"/>
    <property type="evidence" value="ECO:0007669"/>
    <property type="project" value="UniProtKB-KW"/>
</dbReference>
<name>A0A430SA26_THESC</name>
<dbReference type="SUPFAM" id="SSF53335">
    <property type="entry name" value="S-adenosyl-L-methionine-dependent methyltransferases"/>
    <property type="match status" value="1"/>
</dbReference>
<dbReference type="GO" id="GO:0008757">
    <property type="term" value="F:S-adenosylmethionine-dependent methyltransferase activity"/>
    <property type="evidence" value="ECO:0007669"/>
    <property type="project" value="InterPro"/>
</dbReference>
<dbReference type="Gene3D" id="3.40.50.150">
    <property type="entry name" value="Vaccinia Virus protein VP39"/>
    <property type="match status" value="1"/>
</dbReference>
<keyword evidence="2" id="KW-0808">Transferase</keyword>
<sequence length="256" mass="28562">MSEDQKELARSFFSRHAQGYAQSISHARGRDLKRLLELLELRSSERALDVATGPGHTALALAPFVREVIGIDLTPEMAMPFAQAARERGLRNVRFLVGDAESLPFPEGEFHVVTTRRAAHHFPRIARALAEMARVLKPGGRLGIADMVAPENPEAAQLFNALEAARDNSHVRAYTVEKWQGLIKEVGLSLLHLEAFEEEVTWPEWLYPLDLEGWEAKRVEEVLAQASPGIRPLVVREGPGDRTLIKRRMVLVAVKG</sequence>
<accession>A0A430SA26</accession>
<dbReference type="PANTHER" id="PTHR43591:SF24">
    <property type="entry name" value="2-METHOXY-6-POLYPRENYL-1,4-BENZOQUINOL METHYLASE, MITOCHONDRIAL"/>
    <property type="match status" value="1"/>
</dbReference>
<dbReference type="EMBL" id="PELZ01000435">
    <property type="protein sequence ID" value="RTH32751.1"/>
    <property type="molecule type" value="Genomic_DNA"/>
</dbReference>
<evidence type="ECO:0000313" key="2">
    <source>
        <dbReference type="EMBL" id="RTH32751.1"/>
    </source>
</evidence>
<dbReference type="PANTHER" id="PTHR43591">
    <property type="entry name" value="METHYLTRANSFERASE"/>
    <property type="match status" value="1"/>
</dbReference>
<dbReference type="InterPro" id="IPR013216">
    <property type="entry name" value="Methyltransf_11"/>
</dbReference>
<dbReference type="Pfam" id="PF08241">
    <property type="entry name" value="Methyltransf_11"/>
    <property type="match status" value="1"/>
</dbReference>
<dbReference type="Proteomes" id="UP000288051">
    <property type="component" value="Unassembled WGS sequence"/>
</dbReference>
<keyword evidence="2" id="KW-0489">Methyltransferase</keyword>
<dbReference type="InterPro" id="IPR029063">
    <property type="entry name" value="SAM-dependent_MTases_sf"/>
</dbReference>
<evidence type="ECO:0000313" key="4">
    <source>
        <dbReference type="Proteomes" id="UP000288051"/>
    </source>
</evidence>
<comment type="caution">
    <text evidence="2">The sequence shown here is derived from an EMBL/GenBank/DDBJ whole genome shotgun (WGS) entry which is preliminary data.</text>
</comment>